<comment type="caution">
    <text evidence="1">The sequence shown here is derived from an EMBL/GenBank/DDBJ whole genome shotgun (WGS) entry which is preliminary data.</text>
</comment>
<accession>A0A2G6E052</accession>
<reference evidence="1 2" key="1">
    <citation type="submission" date="2017-10" db="EMBL/GenBank/DDBJ databases">
        <title>Novel microbial diversity and functional potential in the marine mammal oral microbiome.</title>
        <authorList>
            <person name="Dudek N.K."/>
            <person name="Sun C.L."/>
            <person name="Burstein D."/>
            <person name="Kantor R.S."/>
            <person name="Aliaga Goltsman D.S."/>
            <person name="Bik E.M."/>
            <person name="Thomas B.C."/>
            <person name="Banfield J.F."/>
            <person name="Relman D.A."/>
        </authorList>
    </citation>
    <scope>NUCLEOTIDE SEQUENCE [LARGE SCALE GENOMIC DNA]</scope>
    <source>
        <strain evidence="1">DOLZORAL124_49_17</strain>
    </source>
</reference>
<organism evidence="1 2">
    <name type="scientific">candidate division KSB3 bacterium</name>
    <dbReference type="NCBI Taxonomy" id="2044937"/>
    <lineage>
        <taxon>Bacteria</taxon>
        <taxon>candidate division KSB3</taxon>
    </lineage>
</organism>
<dbReference type="AlphaFoldDB" id="A0A2G6E052"/>
<proteinExistence type="predicted"/>
<name>A0A2G6E052_9BACT</name>
<dbReference type="Proteomes" id="UP000229740">
    <property type="component" value="Unassembled WGS sequence"/>
</dbReference>
<dbReference type="EMBL" id="PDPS01000093">
    <property type="protein sequence ID" value="PID55483.1"/>
    <property type="molecule type" value="Genomic_DNA"/>
</dbReference>
<protein>
    <submittedName>
        <fullName evidence="1">Uncharacterized protein</fullName>
    </submittedName>
</protein>
<gene>
    <name evidence="1" type="ORF">CSB45_15795</name>
</gene>
<evidence type="ECO:0000313" key="2">
    <source>
        <dbReference type="Proteomes" id="UP000229740"/>
    </source>
</evidence>
<sequence length="211" mass="24659">MNNKTDEQAPPVLFKYGKKKYLEKLLSNGEVSFATDKTYSDPSLSTGQQDNETTRSFRPDTARHKVYIDLHRKPLQYIQGINIKLGFVGDNGHRLKYYMWCCSTKYSKDLLTAFDADACIKINNPKVFIERLHAEAQKRFPSDVFRGRKIRYYSSNELPPTVNQAELIFLKDSKYSRQHEFRFIIEPKSTHKLLNRRTLEIGSIEDIAHFQ</sequence>
<evidence type="ECO:0000313" key="1">
    <source>
        <dbReference type="EMBL" id="PID55483.1"/>
    </source>
</evidence>